<sequence length="65" mass="6697">MSSVQGRPPQSVVAATGSDLAVPGDTSPLCVATVATEVLSRTFPSRKVQSSSPPKVSDARIDSLR</sequence>
<evidence type="ECO:0000256" key="1">
    <source>
        <dbReference type="SAM" id="MobiDB-lite"/>
    </source>
</evidence>
<dbReference type="RefSeq" id="XP_056475359.1">
    <property type="nucleotide sequence ID" value="XM_056619200.1"/>
</dbReference>
<evidence type="ECO:0000313" key="3">
    <source>
        <dbReference type="Proteomes" id="UP001149074"/>
    </source>
</evidence>
<accession>A0A9W9KB30</accession>
<gene>
    <name evidence="2" type="ORF">N7532_006706</name>
</gene>
<dbReference type="Proteomes" id="UP001149074">
    <property type="component" value="Unassembled WGS sequence"/>
</dbReference>
<organism evidence="2 3">
    <name type="scientific">Penicillium argentinense</name>
    <dbReference type="NCBI Taxonomy" id="1131581"/>
    <lineage>
        <taxon>Eukaryota</taxon>
        <taxon>Fungi</taxon>
        <taxon>Dikarya</taxon>
        <taxon>Ascomycota</taxon>
        <taxon>Pezizomycotina</taxon>
        <taxon>Eurotiomycetes</taxon>
        <taxon>Eurotiomycetidae</taxon>
        <taxon>Eurotiales</taxon>
        <taxon>Aspergillaceae</taxon>
        <taxon>Penicillium</taxon>
    </lineage>
</organism>
<proteinExistence type="predicted"/>
<name>A0A9W9KB30_9EURO</name>
<reference evidence="2" key="1">
    <citation type="submission" date="2022-11" db="EMBL/GenBank/DDBJ databases">
        <authorList>
            <person name="Petersen C."/>
        </authorList>
    </citation>
    <scope>NUCLEOTIDE SEQUENCE</scope>
    <source>
        <strain evidence="2">IBT 30761</strain>
    </source>
</reference>
<reference evidence="2" key="2">
    <citation type="journal article" date="2023" name="IMA Fungus">
        <title>Comparative genomic study of the Penicillium genus elucidates a diverse pangenome and 15 lateral gene transfer events.</title>
        <authorList>
            <person name="Petersen C."/>
            <person name="Sorensen T."/>
            <person name="Nielsen M.R."/>
            <person name="Sondergaard T.E."/>
            <person name="Sorensen J.L."/>
            <person name="Fitzpatrick D.A."/>
            <person name="Frisvad J.C."/>
            <person name="Nielsen K.L."/>
        </authorList>
    </citation>
    <scope>NUCLEOTIDE SEQUENCE</scope>
    <source>
        <strain evidence="2">IBT 30761</strain>
    </source>
</reference>
<feature type="region of interest" description="Disordered" evidence="1">
    <location>
        <begin position="43"/>
        <end position="65"/>
    </location>
</feature>
<dbReference type="GeneID" id="81358179"/>
<dbReference type="AlphaFoldDB" id="A0A9W9KB30"/>
<comment type="caution">
    <text evidence="2">The sequence shown here is derived from an EMBL/GenBank/DDBJ whole genome shotgun (WGS) entry which is preliminary data.</text>
</comment>
<evidence type="ECO:0000313" key="2">
    <source>
        <dbReference type="EMBL" id="KAJ5099705.1"/>
    </source>
</evidence>
<dbReference type="EMBL" id="JAPQKI010000005">
    <property type="protein sequence ID" value="KAJ5099705.1"/>
    <property type="molecule type" value="Genomic_DNA"/>
</dbReference>
<keyword evidence="3" id="KW-1185">Reference proteome</keyword>
<protein>
    <submittedName>
        <fullName evidence="2">Uncharacterized protein</fullName>
    </submittedName>
</protein>